<dbReference type="PROSITE" id="PS50850">
    <property type="entry name" value="MFS"/>
    <property type="match status" value="1"/>
</dbReference>
<dbReference type="Proteomes" id="UP000314986">
    <property type="component" value="Unassembled WGS sequence"/>
</dbReference>
<dbReference type="GeneID" id="103177924"/>
<dbReference type="InterPro" id="IPR036259">
    <property type="entry name" value="MFS_trans_sf"/>
</dbReference>
<dbReference type="Gene3D" id="1.20.1250.20">
    <property type="entry name" value="MFS general substrate transporter like domains"/>
    <property type="match status" value="1"/>
</dbReference>
<feature type="transmembrane region" description="Helical" evidence="5">
    <location>
        <begin position="498"/>
        <end position="521"/>
    </location>
</feature>
<dbReference type="GO" id="GO:0016020">
    <property type="term" value="C:membrane"/>
    <property type="evidence" value="ECO:0007669"/>
    <property type="project" value="UniProtKB-SubCell"/>
</dbReference>
<dbReference type="InParanoid" id="A0A4W3KKW8"/>
<dbReference type="InterPro" id="IPR005828">
    <property type="entry name" value="MFS_sugar_transport-like"/>
</dbReference>
<reference evidence="8" key="3">
    <citation type="journal article" date="2014" name="Nature">
        <title>Elephant shark genome provides unique insights into gnathostome evolution.</title>
        <authorList>
            <consortium name="International Elephant Shark Genome Sequencing Consortium"/>
            <person name="Venkatesh B."/>
            <person name="Lee A.P."/>
            <person name="Ravi V."/>
            <person name="Maurya A.K."/>
            <person name="Lian M.M."/>
            <person name="Swann J.B."/>
            <person name="Ohta Y."/>
            <person name="Flajnik M.F."/>
            <person name="Sutoh Y."/>
            <person name="Kasahara M."/>
            <person name="Hoon S."/>
            <person name="Gangu V."/>
            <person name="Roy S.W."/>
            <person name="Irimia M."/>
            <person name="Korzh V."/>
            <person name="Kondrychyn I."/>
            <person name="Lim Z.W."/>
            <person name="Tay B.H."/>
            <person name="Tohari S."/>
            <person name="Kong K.W."/>
            <person name="Ho S."/>
            <person name="Lorente-Galdos B."/>
            <person name="Quilez J."/>
            <person name="Marques-Bonet T."/>
            <person name="Raney B.J."/>
            <person name="Ingham P.W."/>
            <person name="Tay A."/>
            <person name="Hillier L.W."/>
            <person name="Minx P."/>
            <person name="Boehm T."/>
            <person name="Wilson R.K."/>
            <person name="Brenner S."/>
            <person name="Warren W.C."/>
        </authorList>
    </citation>
    <scope>NUCLEOTIDE SEQUENCE [LARGE SCALE GENOMIC DNA]</scope>
</reference>
<dbReference type="PANTHER" id="PTHR24064">
    <property type="entry name" value="SOLUTE CARRIER FAMILY 22 MEMBER"/>
    <property type="match status" value="1"/>
</dbReference>
<accession>A0A4W3KKW8</accession>
<dbReference type="InterPro" id="IPR020846">
    <property type="entry name" value="MFS_dom"/>
</dbReference>
<dbReference type="Pfam" id="PF00083">
    <property type="entry name" value="Sugar_tr"/>
    <property type="match status" value="1"/>
</dbReference>
<evidence type="ECO:0000256" key="1">
    <source>
        <dbReference type="ARBA" id="ARBA00004141"/>
    </source>
</evidence>
<evidence type="ECO:0000259" key="6">
    <source>
        <dbReference type="PROSITE" id="PS50850"/>
    </source>
</evidence>
<dbReference type="AlphaFoldDB" id="A0A4W3KKW8"/>
<gene>
    <name evidence="7" type="primary">slc22a7a</name>
</gene>
<proteinExistence type="predicted"/>
<feature type="transmembrane region" description="Helical" evidence="5">
    <location>
        <begin position="163"/>
        <end position="191"/>
    </location>
</feature>
<dbReference type="OMA" id="AWMVIFF"/>
<feature type="transmembrane region" description="Helical" evidence="5">
    <location>
        <begin position="251"/>
        <end position="269"/>
    </location>
</feature>
<keyword evidence="3 5" id="KW-1133">Transmembrane helix</keyword>
<dbReference type="Ensembl" id="ENSCMIT00000049879.1">
    <property type="protein sequence ID" value="ENSCMIP00000049200.1"/>
    <property type="gene ID" value="ENSCMIG00000020057.1"/>
</dbReference>
<dbReference type="SUPFAM" id="SSF103473">
    <property type="entry name" value="MFS general substrate transporter"/>
    <property type="match status" value="1"/>
</dbReference>
<dbReference type="GeneTree" id="ENSGT00940000154922"/>
<evidence type="ECO:0000313" key="8">
    <source>
        <dbReference type="Proteomes" id="UP000314986"/>
    </source>
</evidence>
<evidence type="ECO:0000256" key="4">
    <source>
        <dbReference type="ARBA" id="ARBA00023136"/>
    </source>
</evidence>
<reference evidence="8" key="1">
    <citation type="journal article" date="2006" name="Science">
        <title>Ancient noncoding elements conserved in the human genome.</title>
        <authorList>
            <person name="Venkatesh B."/>
            <person name="Kirkness E.F."/>
            <person name="Loh Y.H."/>
            <person name="Halpern A.L."/>
            <person name="Lee A.P."/>
            <person name="Johnson J."/>
            <person name="Dandona N."/>
            <person name="Viswanathan L.D."/>
            <person name="Tay A."/>
            <person name="Venter J.C."/>
            <person name="Strausberg R.L."/>
            <person name="Brenner S."/>
        </authorList>
    </citation>
    <scope>NUCLEOTIDE SEQUENCE [LARGE SCALE GENOMIC DNA]</scope>
</reference>
<name>A0A4W3KKW8_CALMI</name>
<organism evidence="7 8">
    <name type="scientific">Callorhinchus milii</name>
    <name type="common">Ghost shark</name>
    <dbReference type="NCBI Taxonomy" id="7868"/>
    <lineage>
        <taxon>Eukaryota</taxon>
        <taxon>Metazoa</taxon>
        <taxon>Chordata</taxon>
        <taxon>Craniata</taxon>
        <taxon>Vertebrata</taxon>
        <taxon>Chondrichthyes</taxon>
        <taxon>Holocephali</taxon>
        <taxon>Chimaeriformes</taxon>
        <taxon>Callorhinchidae</taxon>
        <taxon>Callorhinchus</taxon>
    </lineage>
</organism>
<reference evidence="7" key="5">
    <citation type="submission" date="2025-09" db="UniProtKB">
        <authorList>
            <consortium name="Ensembl"/>
        </authorList>
    </citation>
    <scope>IDENTIFICATION</scope>
</reference>
<feature type="domain" description="Major facilitator superfamily (MFS) profile" evidence="6">
    <location>
        <begin position="87"/>
        <end position="526"/>
    </location>
</feature>
<keyword evidence="8" id="KW-1185">Reference proteome</keyword>
<evidence type="ECO:0000256" key="2">
    <source>
        <dbReference type="ARBA" id="ARBA00022692"/>
    </source>
</evidence>
<comment type="subcellular location">
    <subcellularLocation>
        <location evidence="1">Membrane</location>
        <topology evidence="1">Multi-pass membrane protein</topology>
    </subcellularLocation>
</comment>
<protein>
    <submittedName>
        <fullName evidence="7">Solute carrier family 22 member 7b, tandem duplicate 1</fullName>
    </submittedName>
</protein>
<evidence type="ECO:0000313" key="7">
    <source>
        <dbReference type="Ensembl" id="ENSCMIP00000049200.1"/>
    </source>
</evidence>
<reference evidence="8" key="2">
    <citation type="journal article" date="2007" name="PLoS Biol.">
        <title>Survey sequencing and comparative analysis of the elephant shark (Callorhinchus milii) genome.</title>
        <authorList>
            <person name="Venkatesh B."/>
            <person name="Kirkness E.F."/>
            <person name="Loh Y.H."/>
            <person name="Halpern A.L."/>
            <person name="Lee A.P."/>
            <person name="Johnson J."/>
            <person name="Dandona N."/>
            <person name="Viswanathan L.D."/>
            <person name="Tay A."/>
            <person name="Venter J.C."/>
            <person name="Strausberg R.L."/>
            <person name="Brenner S."/>
        </authorList>
    </citation>
    <scope>NUCLEOTIDE SEQUENCE [LARGE SCALE GENOMIC DNA]</scope>
</reference>
<dbReference type="STRING" id="7868.ENSCMIP00000049200"/>
<dbReference type="OrthoDB" id="2544694at2759"/>
<dbReference type="GO" id="GO:0022857">
    <property type="term" value="F:transmembrane transporter activity"/>
    <property type="evidence" value="ECO:0007669"/>
    <property type="project" value="InterPro"/>
</dbReference>
<feature type="transmembrane region" description="Helical" evidence="5">
    <location>
        <begin position="413"/>
        <end position="432"/>
    </location>
</feature>
<feature type="transmembrane region" description="Helical" evidence="5">
    <location>
        <begin position="222"/>
        <end position="245"/>
    </location>
</feature>
<feature type="transmembrane region" description="Helical" evidence="5">
    <location>
        <begin position="197"/>
        <end position="215"/>
    </location>
</feature>
<evidence type="ECO:0000256" key="3">
    <source>
        <dbReference type="ARBA" id="ARBA00022989"/>
    </source>
</evidence>
<dbReference type="RefSeq" id="XP_042189661.1">
    <property type="nucleotide sequence ID" value="XM_042333727.1"/>
</dbReference>
<feature type="transmembrane region" description="Helical" evidence="5">
    <location>
        <begin position="12"/>
        <end position="31"/>
    </location>
</feature>
<reference evidence="7" key="4">
    <citation type="submission" date="2025-08" db="UniProtKB">
        <authorList>
            <consortium name="Ensembl"/>
        </authorList>
    </citation>
    <scope>IDENTIFICATION</scope>
</reference>
<keyword evidence="2 5" id="KW-0812">Transmembrane</keyword>
<dbReference type="FunFam" id="1.20.1250.20:FF:000023">
    <property type="entry name" value="Solute carrier family 22 member 6"/>
    <property type="match status" value="1"/>
</dbReference>
<sequence length="570" mass="64058">MRFEDLFEEVGGFGRFQLLMLLLLCFPRLILPMHFLLHNFLAAVPAHHCQLPDPGHQNLSQRDRLLQHIPQDSEGARSSCRIYIQPQLHLLSNSTFQANSSADVPCPRGWEYDYSQFTSTIVTEWDLVCEWRSLNQASSALFYVGVMFGSIIFGYLSDKFGRLPMLVVSLVSSSVLGMVTAFSTSFLMFAVMRSLCGVALTGIAIISITLCVEWIDLQHRTFAGIISSLAWSTGNILLALIAFSIRDWRWLLFSISAPCILFSALCWWIPESARWLLANGKTRLAQTYLTRCARMNRRKDFAPKISCEVLEAIHHPAPRAQHEKDRVLDKIITTDESCKQYSYWHLVKTPRMRRLTVCSGIVWFGTPFAYYGISLTITGFGLNMYLTQLVYGAIEVPAKLLSYLLLDRVGRRWCQAGFMILTGLLLLISIIIPTDLSIARSAIVILAKGFSEAAFTTAFLYTAEMYPTVVRQSGLGYTSFVGRLAASVAPVVKLLDEFWMHLPTVIFGTTIVLCGAIAFLLPETSNVRLPETIEDVEYQRHLAPTEPDAEEKPGISIEFLKLSEHSSCTT</sequence>
<keyword evidence="4 5" id="KW-0472">Membrane</keyword>
<feature type="transmembrane region" description="Helical" evidence="5">
    <location>
        <begin position="140"/>
        <end position="156"/>
    </location>
</feature>
<feature type="transmembrane region" description="Helical" evidence="5">
    <location>
        <begin position="355"/>
        <end position="373"/>
    </location>
</feature>
<evidence type="ECO:0000256" key="5">
    <source>
        <dbReference type="SAM" id="Phobius"/>
    </source>
</evidence>